<evidence type="ECO:0000256" key="16">
    <source>
        <dbReference type="SAM" id="MobiDB-lite"/>
    </source>
</evidence>
<dbReference type="Pfam" id="PF00650">
    <property type="entry name" value="CRAL_TRIO"/>
    <property type="match status" value="1"/>
</dbReference>
<dbReference type="RefSeq" id="XP_013346084.1">
    <property type="nucleotide sequence ID" value="XM_013490630.1"/>
</dbReference>
<dbReference type="GO" id="GO:0046872">
    <property type="term" value="F:metal ion binding"/>
    <property type="evidence" value="ECO:0007669"/>
    <property type="project" value="UniProtKB-KW"/>
</dbReference>
<keyword evidence="4 15" id="KW-0813">Transport</keyword>
<dbReference type="InterPro" id="IPR036273">
    <property type="entry name" value="CRAL/TRIO_N_dom_sf"/>
</dbReference>
<dbReference type="InterPro" id="IPR001251">
    <property type="entry name" value="CRAL-TRIO_dom"/>
</dbReference>
<keyword evidence="7" id="KW-0479">Metal-binding</keyword>
<evidence type="ECO:0000259" key="17">
    <source>
        <dbReference type="PROSITE" id="PS50191"/>
    </source>
</evidence>
<comment type="subcellular location">
    <subcellularLocation>
        <location evidence="15">Cytoplasm</location>
    </subcellularLocation>
    <subcellularLocation>
        <location evidence="2 15">Endoplasmic reticulum membrane</location>
        <topology evidence="2 15">Peripheral membrane protein</topology>
    </subcellularLocation>
    <subcellularLocation>
        <location evidence="15">Microsome membrane</location>
        <topology evidence="15">Peripheral membrane protein</topology>
    </subcellularLocation>
</comment>
<dbReference type="GO" id="GO:0005789">
    <property type="term" value="C:endoplasmic reticulum membrane"/>
    <property type="evidence" value="ECO:0007669"/>
    <property type="project" value="UniProtKB-SubCell"/>
</dbReference>
<comment type="catalytic activity">
    <reaction evidence="13">
        <text>a 1,2-diacyl-sn-glycero-3-phospho-(1D-myo-inositol)(in) = a 1,2-diacyl-sn-glycero-3-phospho-(1D-myo-inositol)(out)</text>
        <dbReference type="Rhea" id="RHEA:38691"/>
        <dbReference type="ChEBI" id="CHEBI:57880"/>
    </reaction>
    <physiologicalReaction direction="left-to-right" evidence="13">
        <dbReference type="Rhea" id="RHEA:38692"/>
    </physiologicalReaction>
</comment>
<dbReference type="OrthoDB" id="75724at2759"/>
<accession>A0A074YTU5</accession>
<dbReference type="PANTHER" id="PTHR47669">
    <property type="entry name" value="PHOSPHATIDYLINOSITOL TRANSFER PROTEIN SFH5"/>
    <property type="match status" value="1"/>
</dbReference>
<comment type="function">
    <text evidence="14">Non-classical phosphatidylinositol (PtdIns) transfer protein (PITP), which exhibits PtdIns-binding/transfer activity in the absence of detectable PtdCho-binding/transfer activity. Regulates PtdIns(4,5)P2 homeostasis at the plasma membrane. Heme-binding protein that may play a role in organic oxidant-induced stress responses.</text>
</comment>
<evidence type="ECO:0000313" key="19">
    <source>
        <dbReference type="Proteomes" id="UP000030641"/>
    </source>
</evidence>
<proteinExistence type="inferred from homology"/>
<dbReference type="InterPro" id="IPR036865">
    <property type="entry name" value="CRAL-TRIO_dom_sf"/>
</dbReference>
<keyword evidence="11 15" id="KW-0445">Lipid transport</keyword>
<keyword evidence="19" id="KW-1185">Reference proteome</keyword>
<evidence type="ECO:0000256" key="3">
    <source>
        <dbReference type="ARBA" id="ARBA00006667"/>
    </source>
</evidence>
<dbReference type="SUPFAM" id="SSF52087">
    <property type="entry name" value="CRAL/TRIO domain"/>
    <property type="match status" value="1"/>
</dbReference>
<dbReference type="HOGENOM" id="CLU_045138_0_1_1"/>
<evidence type="ECO:0000313" key="18">
    <source>
        <dbReference type="EMBL" id="KEQ97552.1"/>
    </source>
</evidence>
<dbReference type="GO" id="GO:0005886">
    <property type="term" value="C:plasma membrane"/>
    <property type="evidence" value="ECO:0007669"/>
    <property type="project" value="TreeGrafter"/>
</dbReference>
<keyword evidence="8 15" id="KW-0256">Endoplasmic reticulum</keyword>
<dbReference type="Gene3D" id="3.40.525.10">
    <property type="entry name" value="CRAL-TRIO lipid binding domain"/>
    <property type="match status" value="1"/>
</dbReference>
<dbReference type="GO" id="GO:0017157">
    <property type="term" value="P:regulation of exocytosis"/>
    <property type="evidence" value="ECO:0007669"/>
    <property type="project" value="TreeGrafter"/>
</dbReference>
<keyword evidence="9 15" id="KW-0492">Microsome</keyword>
<evidence type="ECO:0000256" key="1">
    <source>
        <dbReference type="ARBA" id="ARBA00001970"/>
    </source>
</evidence>
<dbReference type="FunCoup" id="A0A074YTU5">
    <property type="interactions" value="49"/>
</dbReference>
<dbReference type="PROSITE" id="PS50191">
    <property type="entry name" value="CRAL_TRIO"/>
    <property type="match status" value="1"/>
</dbReference>
<dbReference type="CDD" id="cd00170">
    <property type="entry name" value="SEC14"/>
    <property type="match status" value="1"/>
</dbReference>
<dbReference type="InParanoid" id="A0A074YTU5"/>
<evidence type="ECO:0000256" key="6">
    <source>
        <dbReference type="ARBA" id="ARBA00022617"/>
    </source>
</evidence>
<sequence length="296" mass="33057">MSAALVEVIKEAGYSEMYGVELCPPTEAGKPAPFSTLLILQKFLRANEGQVNKASDQLLKALKWRKEFKPREVMKQVFDKTKFKGLGYVTKLVFVPESPNDIDIATFNIYGAVKDTKHTFGNLDEFIRWRVALMELTLQSLNLSKTTTPIPDHAKGTDPHLAIQIHDYLSISFLRQPAEVKACSQKAIQLFSAYYPETLSKKYFVNVPRVMQWMFGAMQMFMAKETLAKMQWMSYGEELHGFLGSSVPRQYGGQGSDLEETSVTPLYEETSLGEEQGKGDAAADPSAAATAKEMAV</sequence>
<feature type="domain" description="CRAL-TRIO" evidence="17">
    <location>
        <begin position="124"/>
        <end position="259"/>
    </location>
</feature>
<dbReference type="STRING" id="1043005.A0A074YTU5"/>
<comment type="cofactor">
    <cofactor evidence="1">
        <name>heme b</name>
        <dbReference type="ChEBI" id="CHEBI:60344"/>
    </cofactor>
</comment>
<evidence type="ECO:0000256" key="7">
    <source>
        <dbReference type="ARBA" id="ARBA00022723"/>
    </source>
</evidence>
<dbReference type="Proteomes" id="UP000030641">
    <property type="component" value="Unassembled WGS sequence"/>
</dbReference>
<evidence type="ECO:0000256" key="13">
    <source>
        <dbReference type="ARBA" id="ARBA00024146"/>
    </source>
</evidence>
<feature type="compositionally biased region" description="Low complexity" evidence="16">
    <location>
        <begin position="282"/>
        <end position="296"/>
    </location>
</feature>
<keyword evidence="6" id="KW-0349">Heme</keyword>
<dbReference type="GO" id="GO:0032541">
    <property type="term" value="C:cortical endoplasmic reticulum"/>
    <property type="evidence" value="ECO:0007669"/>
    <property type="project" value="TreeGrafter"/>
</dbReference>
<dbReference type="OMA" id="MVQIHDY"/>
<dbReference type="GeneID" id="25369354"/>
<dbReference type="GO" id="GO:0043001">
    <property type="term" value="P:Golgi to plasma membrane protein transport"/>
    <property type="evidence" value="ECO:0007669"/>
    <property type="project" value="TreeGrafter"/>
</dbReference>
<dbReference type="AlphaFoldDB" id="A0A074YTU5"/>
<dbReference type="EMBL" id="KL584754">
    <property type="protein sequence ID" value="KEQ97552.1"/>
    <property type="molecule type" value="Genomic_DNA"/>
</dbReference>
<evidence type="ECO:0000256" key="5">
    <source>
        <dbReference type="ARBA" id="ARBA00022490"/>
    </source>
</evidence>
<evidence type="ECO:0000256" key="4">
    <source>
        <dbReference type="ARBA" id="ARBA00022448"/>
    </source>
</evidence>
<keyword evidence="12 15" id="KW-0472">Membrane</keyword>
<keyword evidence="10" id="KW-0408">Iron</keyword>
<evidence type="ECO:0000256" key="2">
    <source>
        <dbReference type="ARBA" id="ARBA00004406"/>
    </source>
</evidence>
<evidence type="ECO:0000256" key="9">
    <source>
        <dbReference type="ARBA" id="ARBA00022848"/>
    </source>
</evidence>
<gene>
    <name evidence="18" type="ORF">AUEXF2481DRAFT_603823</name>
</gene>
<evidence type="ECO:0000256" key="14">
    <source>
        <dbReference type="ARBA" id="ARBA00024180"/>
    </source>
</evidence>
<dbReference type="PANTHER" id="PTHR47669:SF1">
    <property type="entry name" value="PHOSPHATIDYLINOSITOL TRANSFER PROTEIN SFH5"/>
    <property type="match status" value="1"/>
</dbReference>
<comment type="similarity">
    <text evidence="3 15">Belongs to the SFH5 family.</text>
</comment>
<protein>
    <recommendedName>
        <fullName evidence="15">Phosphatidylinositol transfer protein SFH5</fullName>
        <shortName evidence="15">PITP SFH5</shortName>
    </recommendedName>
</protein>
<organism evidence="18 19">
    <name type="scientific">Aureobasidium subglaciale (strain EXF-2481)</name>
    <name type="common">Aureobasidium pullulans var. subglaciale</name>
    <dbReference type="NCBI Taxonomy" id="1043005"/>
    <lineage>
        <taxon>Eukaryota</taxon>
        <taxon>Fungi</taxon>
        <taxon>Dikarya</taxon>
        <taxon>Ascomycota</taxon>
        <taxon>Pezizomycotina</taxon>
        <taxon>Dothideomycetes</taxon>
        <taxon>Dothideomycetidae</taxon>
        <taxon>Dothideales</taxon>
        <taxon>Saccotheciaceae</taxon>
        <taxon>Aureobasidium</taxon>
    </lineage>
</organism>
<dbReference type="GO" id="GO:0005829">
    <property type="term" value="C:cytosol"/>
    <property type="evidence" value="ECO:0007669"/>
    <property type="project" value="TreeGrafter"/>
</dbReference>
<evidence type="ECO:0000256" key="12">
    <source>
        <dbReference type="ARBA" id="ARBA00023136"/>
    </source>
</evidence>
<dbReference type="GO" id="GO:0008526">
    <property type="term" value="F:phosphatidylinositol transfer activity"/>
    <property type="evidence" value="ECO:0007669"/>
    <property type="project" value="UniProtKB-UniRule"/>
</dbReference>
<evidence type="ECO:0000256" key="15">
    <source>
        <dbReference type="RuleBase" id="RU367059"/>
    </source>
</evidence>
<reference evidence="18 19" key="1">
    <citation type="journal article" date="2014" name="BMC Genomics">
        <title>Genome sequencing of four Aureobasidium pullulans varieties: biotechnological potential, stress tolerance, and description of new species.</title>
        <authorList>
            <person name="Gostin Ar C."/>
            <person name="Ohm R.A."/>
            <person name="Kogej T."/>
            <person name="Sonjak S."/>
            <person name="Turk M."/>
            <person name="Zajc J."/>
            <person name="Zalar P."/>
            <person name="Grube M."/>
            <person name="Sun H."/>
            <person name="Han J."/>
            <person name="Sharma A."/>
            <person name="Chiniquy J."/>
            <person name="Ngan C.Y."/>
            <person name="Lipzen A."/>
            <person name="Barry K."/>
            <person name="Grigoriev I.V."/>
            <person name="Gunde-Cimerman N."/>
        </authorList>
    </citation>
    <scope>NUCLEOTIDE SEQUENCE [LARGE SCALE GENOMIC DNA]</scope>
    <source>
        <strain evidence="18 19">EXF-2481</strain>
    </source>
</reference>
<evidence type="ECO:0000256" key="11">
    <source>
        <dbReference type="ARBA" id="ARBA00023055"/>
    </source>
</evidence>
<evidence type="ECO:0000256" key="8">
    <source>
        <dbReference type="ARBA" id="ARBA00022824"/>
    </source>
</evidence>
<dbReference type="SUPFAM" id="SSF46938">
    <property type="entry name" value="CRAL/TRIO N-terminal domain"/>
    <property type="match status" value="1"/>
</dbReference>
<dbReference type="InterPro" id="IPR042938">
    <property type="entry name" value="Sfh5"/>
</dbReference>
<name>A0A074YTU5_AURSE</name>
<evidence type="ECO:0000256" key="10">
    <source>
        <dbReference type="ARBA" id="ARBA00023004"/>
    </source>
</evidence>
<keyword evidence="5 15" id="KW-0963">Cytoplasm</keyword>
<feature type="region of interest" description="Disordered" evidence="16">
    <location>
        <begin position="270"/>
        <end position="296"/>
    </location>
</feature>